<reference evidence="2 3" key="1">
    <citation type="submission" date="2016-09" db="EMBL/GenBank/DDBJ databases">
        <title>Couchioplanes caeruleus draft genome sequence.</title>
        <authorList>
            <person name="Sheehan J."/>
            <person name="Caffrey P."/>
        </authorList>
    </citation>
    <scope>NUCLEOTIDE SEQUENCE [LARGE SCALE GENOMIC DNA]</scope>
    <source>
        <strain evidence="2 3">DSM 43634</strain>
    </source>
</reference>
<sequence>MTVIALFTIMLIVVGAFTWLDYRREECELTETAVRPGFRRSPQPRNFWRWYETWIVGFIAVSILFMWAGAATIVVPAIT</sequence>
<gene>
    <name evidence="2" type="ORF">BG844_12440</name>
</gene>
<comment type="caution">
    <text evidence="2">The sequence shown here is derived from an EMBL/GenBank/DDBJ whole genome shotgun (WGS) entry which is preliminary data.</text>
</comment>
<dbReference type="AlphaFoldDB" id="A0A1K0FMA7"/>
<organism evidence="2 3">
    <name type="scientific">Couchioplanes caeruleus subsp. caeruleus</name>
    <dbReference type="NCBI Taxonomy" id="56427"/>
    <lineage>
        <taxon>Bacteria</taxon>
        <taxon>Bacillati</taxon>
        <taxon>Actinomycetota</taxon>
        <taxon>Actinomycetes</taxon>
        <taxon>Micromonosporales</taxon>
        <taxon>Micromonosporaceae</taxon>
        <taxon>Couchioplanes</taxon>
    </lineage>
</organism>
<keyword evidence="3" id="KW-1185">Reference proteome</keyword>
<evidence type="ECO:0000313" key="3">
    <source>
        <dbReference type="Proteomes" id="UP000182486"/>
    </source>
</evidence>
<protein>
    <submittedName>
        <fullName evidence="2">Uncharacterized protein</fullName>
    </submittedName>
</protein>
<dbReference type="Proteomes" id="UP000182486">
    <property type="component" value="Unassembled WGS sequence"/>
</dbReference>
<dbReference type="EMBL" id="MEIA01000126">
    <property type="protein sequence ID" value="OJF13981.1"/>
    <property type="molecule type" value="Genomic_DNA"/>
</dbReference>
<keyword evidence="1" id="KW-0472">Membrane</keyword>
<keyword evidence="1" id="KW-1133">Transmembrane helix</keyword>
<keyword evidence="1" id="KW-0812">Transmembrane</keyword>
<feature type="transmembrane region" description="Helical" evidence="1">
    <location>
        <begin position="54"/>
        <end position="78"/>
    </location>
</feature>
<evidence type="ECO:0000256" key="1">
    <source>
        <dbReference type="SAM" id="Phobius"/>
    </source>
</evidence>
<proteinExistence type="predicted"/>
<dbReference type="RefSeq" id="WP_071805344.1">
    <property type="nucleotide sequence ID" value="NZ_MEIA01000126.1"/>
</dbReference>
<name>A0A1K0FMA7_9ACTN</name>
<accession>A0A1K0FMA7</accession>
<evidence type="ECO:0000313" key="2">
    <source>
        <dbReference type="EMBL" id="OJF13981.1"/>
    </source>
</evidence>